<keyword evidence="2" id="KW-1185">Reference proteome</keyword>
<dbReference type="Proteomes" id="UP000182987">
    <property type="component" value="Chromosome"/>
</dbReference>
<dbReference type="RefSeq" id="WP_046968552.1">
    <property type="nucleotide sequence ID" value="NZ_CP017480.1"/>
</dbReference>
<evidence type="ECO:0000313" key="1">
    <source>
        <dbReference type="EMBL" id="APG04415.1"/>
    </source>
</evidence>
<evidence type="ECO:0000313" key="2">
    <source>
        <dbReference type="Proteomes" id="UP000182987"/>
    </source>
</evidence>
<dbReference type="STRING" id="1440763.BJI69_11235"/>
<proteinExistence type="predicted"/>
<reference evidence="2" key="1">
    <citation type="submission" date="2016-09" db="EMBL/GenBank/DDBJ databases">
        <authorList>
            <person name="Lysoe E."/>
        </authorList>
    </citation>
    <scope>NUCLEOTIDE SEQUENCE [LARGE SCALE GENOMIC DNA]</scope>
    <source>
        <strain evidence="2">LJ96T</strain>
    </source>
</reference>
<name>A0A0G9H9K8_9GAMM</name>
<dbReference type="PATRIC" id="fig|1440763.5.peg.2934"/>
<dbReference type="EMBL" id="CP017480">
    <property type="protein sequence ID" value="APG04415.1"/>
    <property type="molecule type" value="Genomic_DNA"/>
</dbReference>
<dbReference type="AlphaFoldDB" id="A0A0G9H9K8"/>
<dbReference type="KEGG" id="lrz:BJI69_11235"/>
<dbReference type="OrthoDB" id="9788587at2"/>
<protein>
    <submittedName>
        <fullName evidence="1">Uncharacterized protein</fullName>
    </submittedName>
</protein>
<gene>
    <name evidence="1" type="ORF">BJI69_11235</name>
</gene>
<organism evidence="1 2">
    <name type="scientific">Luteibacter rhizovicinus DSM 16549</name>
    <dbReference type="NCBI Taxonomy" id="1440763"/>
    <lineage>
        <taxon>Bacteria</taxon>
        <taxon>Pseudomonadati</taxon>
        <taxon>Pseudomonadota</taxon>
        <taxon>Gammaproteobacteria</taxon>
        <taxon>Lysobacterales</taxon>
        <taxon>Rhodanobacteraceae</taxon>
        <taxon>Luteibacter</taxon>
    </lineage>
</organism>
<accession>A0A0G9H9K8</accession>
<sequence>MYAYGIYGRTLCTAALSAMKAAQPTAWELEPLDEQCPVGVWGPATTLSFEDDVRVAPKACGFLGNTPWLSLCSGDCQEIGDACGCVPVSHV</sequence>